<feature type="transmembrane region" description="Helical" evidence="6">
    <location>
        <begin position="243"/>
        <end position="266"/>
    </location>
</feature>
<gene>
    <name evidence="8" type="ORF">BDV25DRAFT_132472</name>
</gene>
<name>A0A5N6TKV1_ASPAV</name>
<evidence type="ECO:0000256" key="2">
    <source>
        <dbReference type="ARBA" id="ARBA00022692"/>
    </source>
</evidence>
<comment type="similarity">
    <text evidence="5">Belongs to the SAT4 family.</text>
</comment>
<feature type="transmembrane region" description="Helical" evidence="6">
    <location>
        <begin position="201"/>
        <end position="223"/>
    </location>
</feature>
<proteinExistence type="inferred from homology"/>
<evidence type="ECO:0000256" key="5">
    <source>
        <dbReference type="ARBA" id="ARBA00038359"/>
    </source>
</evidence>
<dbReference type="InterPro" id="IPR049326">
    <property type="entry name" value="Rhodopsin_dom_fungi"/>
</dbReference>
<evidence type="ECO:0000256" key="3">
    <source>
        <dbReference type="ARBA" id="ARBA00022989"/>
    </source>
</evidence>
<feature type="transmembrane region" description="Helical" evidence="6">
    <location>
        <begin position="124"/>
        <end position="146"/>
    </location>
</feature>
<dbReference type="EMBL" id="ML742232">
    <property type="protein sequence ID" value="KAE8146977.1"/>
    <property type="molecule type" value="Genomic_DNA"/>
</dbReference>
<reference evidence="8 9" key="1">
    <citation type="submission" date="2019-04" db="EMBL/GenBank/DDBJ databases">
        <title>Friends and foes A comparative genomics study of 23 Aspergillus species from section Flavi.</title>
        <authorList>
            <consortium name="DOE Joint Genome Institute"/>
            <person name="Kjaerbolling I."/>
            <person name="Vesth T."/>
            <person name="Frisvad J.C."/>
            <person name="Nybo J.L."/>
            <person name="Theobald S."/>
            <person name="Kildgaard S."/>
            <person name="Isbrandt T."/>
            <person name="Kuo A."/>
            <person name="Sato A."/>
            <person name="Lyhne E.K."/>
            <person name="Kogle M.E."/>
            <person name="Wiebenga A."/>
            <person name="Kun R.S."/>
            <person name="Lubbers R.J."/>
            <person name="Makela M.R."/>
            <person name="Barry K."/>
            <person name="Chovatia M."/>
            <person name="Clum A."/>
            <person name="Daum C."/>
            <person name="Haridas S."/>
            <person name="He G."/>
            <person name="LaButti K."/>
            <person name="Lipzen A."/>
            <person name="Mondo S."/>
            <person name="Riley R."/>
            <person name="Salamov A."/>
            <person name="Simmons B.A."/>
            <person name="Magnuson J.K."/>
            <person name="Henrissat B."/>
            <person name="Mortensen U.H."/>
            <person name="Larsen T.O."/>
            <person name="Devries R.P."/>
            <person name="Grigoriev I.V."/>
            <person name="Machida M."/>
            <person name="Baker S.E."/>
            <person name="Andersen M.R."/>
        </authorList>
    </citation>
    <scope>NUCLEOTIDE SEQUENCE [LARGE SCALE GENOMIC DNA]</scope>
    <source>
        <strain evidence="8 9">IBT 18842</strain>
    </source>
</reference>
<evidence type="ECO:0000313" key="9">
    <source>
        <dbReference type="Proteomes" id="UP000325780"/>
    </source>
</evidence>
<dbReference type="PANTHER" id="PTHR33048">
    <property type="entry name" value="PTH11-LIKE INTEGRAL MEMBRANE PROTEIN (AFU_ORTHOLOGUE AFUA_5G11245)"/>
    <property type="match status" value="1"/>
</dbReference>
<sequence>MSSVNHDESKVGSIIVCNTILIVVATVGTAVRLLVRSSLSGLGLDDGFCAISWALMFCLCFLCMWMTRYGYGRHYQSVHDVAEKNMFLKLDFATMITYLVGLATTKISFCLAYLRIFPGKTFRAVCWTVVAIVVAETIAEIFVVIFQCEPIHKAWDAGGTVKGKCLQLLSFYYISFAIRLATDIALFALPIPKLMRLNMGLGKRVGLICMFGLGVFIIVTSIIRATYLNSFTQDRTWELVETLNWSCAEVAVGIFIACIPSFKALIGIQFPKLARMLGLSSSKGSTGPTTYGVSTRKGDDYHRSIRMSTMPSRTKTDIEVSANGSEEHILPHSLAGIEVTTSVRVDRTDEGPS</sequence>
<accession>A0A5N6TKV1</accession>
<feature type="domain" description="Rhodopsin" evidence="7">
    <location>
        <begin position="31"/>
        <end position="266"/>
    </location>
</feature>
<feature type="transmembrane region" description="Helical" evidence="6">
    <location>
        <begin position="95"/>
        <end position="117"/>
    </location>
</feature>
<dbReference type="Proteomes" id="UP000325780">
    <property type="component" value="Unassembled WGS sequence"/>
</dbReference>
<feature type="transmembrane region" description="Helical" evidence="6">
    <location>
        <begin position="166"/>
        <end position="189"/>
    </location>
</feature>
<dbReference type="PANTHER" id="PTHR33048:SF123">
    <property type="entry name" value="INTEGRAL MEMBRANE PROTEIN"/>
    <property type="match status" value="1"/>
</dbReference>
<evidence type="ECO:0000256" key="1">
    <source>
        <dbReference type="ARBA" id="ARBA00004141"/>
    </source>
</evidence>
<dbReference type="Pfam" id="PF20684">
    <property type="entry name" value="Fung_rhodopsin"/>
    <property type="match status" value="1"/>
</dbReference>
<feature type="transmembrane region" description="Helical" evidence="6">
    <location>
        <begin position="47"/>
        <end position="67"/>
    </location>
</feature>
<keyword evidence="9" id="KW-1185">Reference proteome</keyword>
<keyword evidence="4 6" id="KW-0472">Membrane</keyword>
<feature type="transmembrane region" description="Helical" evidence="6">
    <location>
        <begin position="12"/>
        <end position="35"/>
    </location>
</feature>
<dbReference type="AlphaFoldDB" id="A0A5N6TKV1"/>
<organism evidence="8 9">
    <name type="scientific">Aspergillus avenaceus</name>
    <dbReference type="NCBI Taxonomy" id="36643"/>
    <lineage>
        <taxon>Eukaryota</taxon>
        <taxon>Fungi</taxon>
        <taxon>Dikarya</taxon>
        <taxon>Ascomycota</taxon>
        <taxon>Pezizomycotina</taxon>
        <taxon>Eurotiomycetes</taxon>
        <taxon>Eurotiomycetidae</taxon>
        <taxon>Eurotiales</taxon>
        <taxon>Aspergillaceae</taxon>
        <taxon>Aspergillus</taxon>
        <taxon>Aspergillus subgen. Circumdati</taxon>
    </lineage>
</organism>
<dbReference type="OrthoDB" id="5413793at2759"/>
<evidence type="ECO:0000259" key="7">
    <source>
        <dbReference type="Pfam" id="PF20684"/>
    </source>
</evidence>
<keyword evidence="3 6" id="KW-1133">Transmembrane helix</keyword>
<dbReference type="GO" id="GO:0016020">
    <property type="term" value="C:membrane"/>
    <property type="evidence" value="ECO:0007669"/>
    <property type="project" value="UniProtKB-SubCell"/>
</dbReference>
<evidence type="ECO:0000256" key="4">
    <source>
        <dbReference type="ARBA" id="ARBA00023136"/>
    </source>
</evidence>
<evidence type="ECO:0000256" key="6">
    <source>
        <dbReference type="SAM" id="Phobius"/>
    </source>
</evidence>
<protein>
    <submittedName>
        <fullName evidence="8">Integral membrane protein</fullName>
    </submittedName>
</protein>
<comment type="subcellular location">
    <subcellularLocation>
        <location evidence="1">Membrane</location>
        <topology evidence="1">Multi-pass membrane protein</topology>
    </subcellularLocation>
</comment>
<dbReference type="InterPro" id="IPR052337">
    <property type="entry name" value="SAT4-like"/>
</dbReference>
<evidence type="ECO:0000313" key="8">
    <source>
        <dbReference type="EMBL" id="KAE8146977.1"/>
    </source>
</evidence>
<keyword evidence="2 6" id="KW-0812">Transmembrane</keyword>